<gene>
    <name evidence="1" type="ORF">Tcan_12088</name>
</gene>
<organism evidence="1 2">
    <name type="scientific">Toxocara canis</name>
    <name type="common">Canine roundworm</name>
    <dbReference type="NCBI Taxonomy" id="6265"/>
    <lineage>
        <taxon>Eukaryota</taxon>
        <taxon>Metazoa</taxon>
        <taxon>Ecdysozoa</taxon>
        <taxon>Nematoda</taxon>
        <taxon>Chromadorea</taxon>
        <taxon>Rhabditida</taxon>
        <taxon>Spirurina</taxon>
        <taxon>Ascaridomorpha</taxon>
        <taxon>Ascaridoidea</taxon>
        <taxon>Toxocaridae</taxon>
        <taxon>Toxocara</taxon>
    </lineage>
</organism>
<protein>
    <submittedName>
        <fullName evidence="1">Uncharacterized protein</fullName>
    </submittedName>
</protein>
<name>A0A0B2UP62_TOXCA</name>
<evidence type="ECO:0000313" key="1">
    <source>
        <dbReference type="EMBL" id="KHN70902.1"/>
    </source>
</evidence>
<keyword evidence="2" id="KW-1185">Reference proteome</keyword>
<dbReference type="AlphaFoldDB" id="A0A0B2UP62"/>
<comment type="caution">
    <text evidence="1">The sequence shown here is derived from an EMBL/GenBank/DDBJ whole genome shotgun (WGS) entry which is preliminary data.</text>
</comment>
<evidence type="ECO:0000313" key="2">
    <source>
        <dbReference type="Proteomes" id="UP000031036"/>
    </source>
</evidence>
<dbReference type="Proteomes" id="UP000031036">
    <property type="component" value="Unassembled WGS sequence"/>
</dbReference>
<proteinExistence type="predicted"/>
<accession>A0A0B2UP62</accession>
<reference evidence="1 2" key="1">
    <citation type="submission" date="2014-11" db="EMBL/GenBank/DDBJ databases">
        <title>Genetic blueprint of the zoonotic pathogen Toxocara canis.</title>
        <authorList>
            <person name="Zhu X.-Q."/>
            <person name="Korhonen P.K."/>
            <person name="Cai H."/>
            <person name="Young N.D."/>
            <person name="Nejsum P."/>
            <person name="von Samson-Himmelstjerna G."/>
            <person name="Boag P.R."/>
            <person name="Tan P."/>
            <person name="Li Q."/>
            <person name="Min J."/>
            <person name="Yang Y."/>
            <person name="Wang X."/>
            <person name="Fang X."/>
            <person name="Hall R.S."/>
            <person name="Hofmann A."/>
            <person name="Sternberg P.W."/>
            <person name="Jex A.R."/>
            <person name="Gasser R.B."/>
        </authorList>
    </citation>
    <scope>NUCLEOTIDE SEQUENCE [LARGE SCALE GENOMIC DNA]</scope>
    <source>
        <strain evidence="1">PN_DK_2014</strain>
    </source>
</reference>
<dbReference type="EMBL" id="JPKZ01022847">
    <property type="protein sequence ID" value="KHN70902.1"/>
    <property type="molecule type" value="Genomic_DNA"/>
</dbReference>
<sequence>MDGERLVRQKYLCETYDQLIAIEAHCVGKATEQSFHESNDAGNLSTTLTTEHLGALRAVMVPIMRRQNAPTKKLFHKAVSAKDYGLLKWLRICGLVTDVFHLVNSNSQKT</sequence>